<proteinExistence type="predicted"/>
<evidence type="ECO:0000313" key="2">
    <source>
        <dbReference type="EMBL" id="AGX88284.1"/>
    </source>
</evidence>
<organism evidence="2 3">
    <name type="scientific">Candidatus Symbiobacter mobilis CR</name>
    <dbReference type="NCBI Taxonomy" id="946483"/>
    <lineage>
        <taxon>Bacteria</taxon>
        <taxon>Pseudomonadati</taxon>
        <taxon>Pseudomonadota</taxon>
        <taxon>Betaproteobacteria</taxon>
        <taxon>Burkholderiales</taxon>
        <taxon>Comamonadaceae</taxon>
    </lineage>
</organism>
<dbReference type="AlphaFoldDB" id="U5NDP1"/>
<dbReference type="HOGENOM" id="CLU_1666209_0_0_4"/>
<sequence>MLLIVGASIVITSDYCKKIRQRPPNVQYTQKAVYIQIDKKVYSTSIPHQSSEYAPISLTCMTVESPHPTQSTAAKTAGSVAGKNAPAAQQAMPESHGASRRLLPQRLGHPPLRRRRQFPAAWWGQGQCICQQCATEALPWKSLVNSQTGPMRTAGPVG</sequence>
<protein>
    <submittedName>
        <fullName evidence="2">Uncharacterized protein</fullName>
    </submittedName>
</protein>
<dbReference type="EMBL" id="CP004885">
    <property type="protein sequence ID" value="AGX88284.1"/>
    <property type="molecule type" value="Genomic_DNA"/>
</dbReference>
<feature type="region of interest" description="Disordered" evidence="1">
    <location>
        <begin position="67"/>
        <end position="111"/>
    </location>
</feature>
<evidence type="ECO:0000256" key="1">
    <source>
        <dbReference type="SAM" id="MobiDB-lite"/>
    </source>
</evidence>
<name>U5NDP1_9BURK</name>
<reference evidence="2 3" key="1">
    <citation type="journal article" date="2013" name="Genome Biol.">
        <title>Genomic analysis reveals key aspects of prokaryotic symbiosis in the phototrophic consortium "Chlorochromatium aggregatum".</title>
        <authorList>
            <person name="Liu Z."/>
            <person name="Muller J."/>
            <person name="Li T."/>
            <person name="Alvey R.M."/>
            <person name="Vogl K."/>
            <person name="Frigaard N.U."/>
            <person name="Rockwell N.C."/>
            <person name="Boyd E.S."/>
            <person name="Tomsho L.P."/>
            <person name="Schuster S.C."/>
            <person name="Henke P."/>
            <person name="Rohde M."/>
            <person name="Overmann J."/>
            <person name="Bryant D.A."/>
        </authorList>
    </citation>
    <scope>NUCLEOTIDE SEQUENCE [LARGE SCALE GENOMIC DNA]</scope>
    <source>
        <strain evidence="2">CR</strain>
    </source>
</reference>
<dbReference type="KEGG" id="cbx:Cenrod_2217"/>
<keyword evidence="3" id="KW-1185">Reference proteome</keyword>
<accession>U5NDP1</accession>
<gene>
    <name evidence="2" type="ORF">Cenrod_2217</name>
</gene>
<evidence type="ECO:0000313" key="3">
    <source>
        <dbReference type="Proteomes" id="UP000017184"/>
    </source>
</evidence>
<dbReference type="Proteomes" id="UP000017184">
    <property type="component" value="Chromosome"/>
</dbReference>